<dbReference type="PANTHER" id="PTHR40621">
    <property type="entry name" value="TRANSCRIPTION FACTOR KAPC-RELATED"/>
    <property type="match status" value="1"/>
</dbReference>
<dbReference type="HOGENOM" id="CLU_022828_0_0_1"/>
<feature type="region of interest" description="Disordered" evidence="4">
    <location>
        <begin position="40"/>
        <end position="195"/>
    </location>
</feature>
<feature type="compositionally biased region" description="Low complexity" evidence="4">
    <location>
        <begin position="416"/>
        <end position="443"/>
    </location>
</feature>
<dbReference type="OrthoDB" id="2593073at2759"/>
<keyword evidence="3" id="KW-0539">Nucleus</keyword>
<dbReference type="KEGG" id="hir:HETIRDRAFT_443323"/>
<dbReference type="InterPro" id="IPR046347">
    <property type="entry name" value="bZIP_sf"/>
</dbReference>
<evidence type="ECO:0000259" key="5">
    <source>
        <dbReference type="PROSITE" id="PS50217"/>
    </source>
</evidence>
<dbReference type="FunCoup" id="W4KPL6">
    <property type="interactions" value="28"/>
</dbReference>
<evidence type="ECO:0000313" key="7">
    <source>
        <dbReference type="Proteomes" id="UP000030671"/>
    </source>
</evidence>
<feature type="compositionally biased region" description="Basic and acidic residues" evidence="4">
    <location>
        <begin position="107"/>
        <end position="117"/>
    </location>
</feature>
<evidence type="ECO:0000256" key="2">
    <source>
        <dbReference type="ARBA" id="ARBA00004496"/>
    </source>
</evidence>
<name>W4KPL6_HETIT</name>
<comment type="subcellular location">
    <subcellularLocation>
        <location evidence="2">Cytoplasm</location>
    </subcellularLocation>
    <subcellularLocation>
        <location evidence="1">Nucleus</location>
    </subcellularLocation>
</comment>
<feature type="region of interest" description="Disordered" evidence="4">
    <location>
        <begin position="407"/>
        <end position="498"/>
    </location>
</feature>
<dbReference type="STRING" id="747525.W4KPL6"/>
<dbReference type="PROSITE" id="PS50217">
    <property type="entry name" value="BZIP"/>
    <property type="match status" value="1"/>
</dbReference>
<dbReference type="InterPro" id="IPR050936">
    <property type="entry name" value="AP-1-like"/>
</dbReference>
<dbReference type="Gene3D" id="1.20.5.170">
    <property type="match status" value="1"/>
</dbReference>
<dbReference type="PROSITE" id="PS00036">
    <property type="entry name" value="BZIP_BASIC"/>
    <property type="match status" value="1"/>
</dbReference>
<dbReference type="eggNOG" id="ENOG502RPD7">
    <property type="taxonomic scope" value="Eukaryota"/>
</dbReference>
<dbReference type="GO" id="GO:0033554">
    <property type="term" value="P:cellular response to stress"/>
    <property type="evidence" value="ECO:0007669"/>
    <property type="project" value="UniProtKB-ARBA"/>
</dbReference>
<feature type="region of interest" description="Disordered" evidence="4">
    <location>
        <begin position="222"/>
        <end position="246"/>
    </location>
</feature>
<dbReference type="GO" id="GO:0005737">
    <property type="term" value="C:cytoplasm"/>
    <property type="evidence" value="ECO:0007669"/>
    <property type="project" value="UniProtKB-SubCell"/>
</dbReference>
<dbReference type="GO" id="GO:0090575">
    <property type="term" value="C:RNA polymerase II transcription regulator complex"/>
    <property type="evidence" value="ECO:0007669"/>
    <property type="project" value="TreeGrafter"/>
</dbReference>
<feature type="compositionally biased region" description="Pro residues" evidence="4">
    <location>
        <begin position="63"/>
        <end position="72"/>
    </location>
</feature>
<feature type="compositionally biased region" description="Basic residues" evidence="4">
    <location>
        <begin position="127"/>
        <end position="142"/>
    </location>
</feature>
<feature type="compositionally biased region" description="Basic and acidic residues" evidence="4">
    <location>
        <begin position="148"/>
        <end position="195"/>
    </location>
</feature>
<gene>
    <name evidence="6" type="ORF">HETIRDRAFT_443323</name>
</gene>
<dbReference type="GO" id="GO:0001228">
    <property type="term" value="F:DNA-binding transcription activator activity, RNA polymerase II-specific"/>
    <property type="evidence" value="ECO:0007669"/>
    <property type="project" value="TreeGrafter"/>
</dbReference>
<dbReference type="InterPro" id="IPR013910">
    <property type="entry name" value="TF_PAP1"/>
</dbReference>
<protein>
    <recommendedName>
        <fullName evidence="5">BZIP domain-containing protein</fullName>
    </recommendedName>
</protein>
<dbReference type="InterPro" id="IPR004827">
    <property type="entry name" value="bZIP"/>
</dbReference>
<feature type="compositionally biased region" description="Polar residues" evidence="4">
    <location>
        <begin position="222"/>
        <end position="240"/>
    </location>
</feature>
<dbReference type="GeneID" id="20675516"/>
<sequence>MDSFDSVAPLWDFSQAPTSFSQLGDDDFLALLQKQFNPDIGTTALNSLGSLHDGVDPSKLSNLPPPAPPPPLSDDSSPSPPSMHSVNDSISSRRQSGTYAAGDGDSDDHALKRKASDEDLEEGPSHKTQHTANKKGSSRRKSGNPSQDESRLLKRKEQNRAAQRAFRERKEKHVKDLEDKVADLETKNEMSQTENEHLKELLRRLQDENLVLKQSSFTFSVPRASTSSGNSFKNAATTSFNPPPNPTNVVTNLPASTTPPTPSLDTPSSFPSDIDFGSLTPFDINMLDDNQVSLGGMSYDFGHGQGVLPTKTPYKTIASNPMFMSFADPSPLDSRAFTANRTSNGASTSSATTPFDLQAFNLWSGQSPQSEISQSNHSGSLDELFGGSMFGTQAPVDFSVLMKSPSTSSISPVLHSHSTTRSPPSSSTSPASSAAANSPFTATKEGESSTAHSPDTCPKTKEDLERRIEASGSSMFAPPPASDSSFATVRKASEGDKGPMVTCKGATFPITEKSEKNVEVLSAWRSITSHPHFKTSGQQNIDINELCAEFTDKARCDGTKVVLDPQGVNQILEKLASKLSP</sequence>
<dbReference type="GO" id="GO:0000976">
    <property type="term" value="F:transcription cis-regulatory region binding"/>
    <property type="evidence" value="ECO:0007669"/>
    <property type="project" value="InterPro"/>
</dbReference>
<dbReference type="SUPFAM" id="SSF111430">
    <property type="entry name" value="YAP1 redox domain"/>
    <property type="match status" value="1"/>
</dbReference>
<dbReference type="PANTHER" id="PTHR40621:SF6">
    <property type="entry name" value="AP-1-LIKE TRANSCRIPTION FACTOR YAP1-RELATED"/>
    <property type="match status" value="1"/>
</dbReference>
<accession>W4KPL6</accession>
<evidence type="ECO:0000256" key="4">
    <source>
        <dbReference type="SAM" id="MobiDB-lite"/>
    </source>
</evidence>
<keyword evidence="7" id="KW-1185">Reference proteome</keyword>
<dbReference type="RefSeq" id="XP_009541528.1">
    <property type="nucleotide sequence ID" value="XM_009543233.1"/>
</dbReference>
<dbReference type="Pfam" id="PF00170">
    <property type="entry name" value="bZIP_1"/>
    <property type="match status" value="1"/>
</dbReference>
<dbReference type="InParanoid" id="W4KPL6"/>
<evidence type="ECO:0000256" key="3">
    <source>
        <dbReference type="ARBA" id="ARBA00023242"/>
    </source>
</evidence>
<reference evidence="6 7" key="1">
    <citation type="journal article" date="2012" name="New Phytol.">
        <title>Insight into trade-off between wood decay and parasitism from the genome of a fungal forest pathogen.</title>
        <authorList>
            <person name="Olson A."/>
            <person name="Aerts A."/>
            <person name="Asiegbu F."/>
            <person name="Belbahri L."/>
            <person name="Bouzid O."/>
            <person name="Broberg A."/>
            <person name="Canback B."/>
            <person name="Coutinho P.M."/>
            <person name="Cullen D."/>
            <person name="Dalman K."/>
            <person name="Deflorio G."/>
            <person name="van Diepen L.T."/>
            <person name="Dunand C."/>
            <person name="Duplessis S."/>
            <person name="Durling M."/>
            <person name="Gonthier P."/>
            <person name="Grimwood J."/>
            <person name="Fossdal C.G."/>
            <person name="Hansson D."/>
            <person name="Henrissat B."/>
            <person name="Hietala A."/>
            <person name="Himmelstrand K."/>
            <person name="Hoffmeister D."/>
            <person name="Hogberg N."/>
            <person name="James T.Y."/>
            <person name="Karlsson M."/>
            <person name="Kohler A."/>
            <person name="Kues U."/>
            <person name="Lee Y.H."/>
            <person name="Lin Y.C."/>
            <person name="Lind M."/>
            <person name="Lindquist E."/>
            <person name="Lombard V."/>
            <person name="Lucas S."/>
            <person name="Lunden K."/>
            <person name="Morin E."/>
            <person name="Murat C."/>
            <person name="Park J."/>
            <person name="Raffaello T."/>
            <person name="Rouze P."/>
            <person name="Salamov A."/>
            <person name="Schmutz J."/>
            <person name="Solheim H."/>
            <person name="Stahlberg J."/>
            <person name="Velez H."/>
            <person name="de Vries R.P."/>
            <person name="Wiebenga A."/>
            <person name="Woodward S."/>
            <person name="Yakovlev I."/>
            <person name="Garbelotto M."/>
            <person name="Martin F."/>
            <person name="Grigoriev I.V."/>
            <person name="Stenlid J."/>
        </authorList>
    </citation>
    <scope>NUCLEOTIDE SEQUENCE [LARGE SCALE GENOMIC DNA]</scope>
    <source>
        <strain evidence="6 7">TC 32-1</strain>
    </source>
</reference>
<dbReference type="Proteomes" id="UP000030671">
    <property type="component" value="Unassembled WGS sequence"/>
</dbReference>
<dbReference type="InterPro" id="IPR023167">
    <property type="entry name" value="Yap1_redox_dom_sf"/>
</dbReference>
<dbReference type="Gene3D" id="1.10.238.100">
    <property type="entry name" value="YAP1 redox domain. Chain B"/>
    <property type="match status" value="1"/>
</dbReference>
<proteinExistence type="predicted"/>
<dbReference type="EMBL" id="KI925454">
    <property type="protein sequence ID" value="ETW87654.1"/>
    <property type="molecule type" value="Genomic_DNA"/>
</dbReference>
<dbReference type="AlphaFoldDB" id="W4KPL6"/>
<dbReference type="Pfam" id="PF08601">
    <property type="entry name" value="PAP1"/>
    <property type="match status" value="1"/>
</dbReference>
<evidence type="ECO:0000256" key="1">
    <source>
        <dbReference type="ARBA" id="ARBA00004123"/>
    </source>
</evidence>
<organism evidence="6 7">
    <name type="scientific">Heterobasidion irregulare (strain TC 32-1)</name>
    <dbReference type="NCBI Taxonomy" id="747525"/>
    <lineage>
        <taxon>Eukaryota</taxon>
        <taxon>Fungi</taxon>
        <taxon>Dikarya</taxon>
        <taxon>Basidiomycota</taxon>
        <taxon>Agaricomycotina</taxon>
        <taxon>Agaricomycetes</taxon>
        <taxon>Russulales</taxon>
        <taxon>Bondarzewiaceae</taxon>
        <taxon>Heterobasidion</taxon>
        <taxon>Heterobasidion annosum species complex</taxon>
    </lineage>
</organism>
<feature type="compositionally biased region" description="Basic and acidic residues" evidence="4">
    <location>
        <begin position="458"/>
        <end position="469"/>
    </location>
</feature>
<evidence type="ECO:0000313" key="6">
    <source>
        <dbReference type="EMBL" id="ETW87654.1"/>
    </source>
</evidence>
<dbReference type="CDD" id="cd14688">
    <property type="entry name" value="bZIP_YAP"/>
    <property type="match status" value="1"/>
</dbReference>
<feature type="domain" description="BZIP" evidence="5">
    <location>
        <begin position="149"/>
        <end position="212"/>
    </location>
</feature>
<dbReference type="SMART" id="SM00338">
    <property type="entry name" value="BRLZ"/>
    <property type="match status" value="1"/>
</dbReference>
<feature type="compositionally biased region" description="Polar residues" evidence="4">
    <location>
        <begin position="84"/>
        <end position="98"/>
    </location>
</feature>
<dbReference type="SUPFAM" id="SSF57959">
    <property type="entry name" value="Leucine zipper domain"/>
    <property type="match status" value="1"/>
</dbReference>